<evidence type="ECO:0000313" key="1">
    <source>
        <dbReference type="EMBL" id="SVE19162.1"/>
    </source>
</evidence>
<protein>
    <recommendedName>
        <fullName evidence="2">HTH cro/C1-type domain-containing protein</fullName>
    </recommendedName>
</protein>
<proteinExistence type="predicted"/>
<reference evidence="1" key="1">
    <citation type="submission" date="2018-05" db="EMBL/GenBank/DDBJ databases">
        <authorList>
            <person name="Lanie J.A."/>
            <person name="Ng W.-L."/>
            <person name="Kazmierczak K.M."/>
            <person name="Andrzejewski T.M."/>
            <person name="Davidsen T.M."/>
            <person name="Wayne K.J."/>
            <person name="Tettelin H."/>
            <person name="Glass J.I."/>
            <person name="Rusch D."/>
            <person name="Podicherti R."/>
            <person name="Tsui H.-C.T."/>
            <person name="Winkler M.E."/>
        </authorList>
    </citation>
    <scope>NUCLEOTIDE SEQUENCE</scope>
</reference>
<dbReference type="InterPro" id="IPR010982">
    <property type="entry name" value="Lambda_DNA-bd_dom_sf"/>
</dbReference>
<dbReference type="GO" id="GO:0003677">
    <property type="term" value="F:DNA binding"/>
    <property type="evidence" value="ECO:0007669"/>
    <property type="project" value="InterPro"/>
</dbReference>
<dbReference type="EMBL" id="UINC01200326">
    <property type="protein sequence ID" value="SVE19162.1"/>
    <property type="molecule type" value="Genomic_DNA"/>
</dbReference>
<gene>
    <name evidence="1" type="ORF">METZ01_LOCUS472016</name>
</gene>
<sequence length="88" mass="10293">MFVLNPSRDQKKTVYEIDENLVLKIEELTKLRKSISLDLKSIASATKISTHQLKNIEGLKFEKLPPHPMRESFIDQYCKEIEKAKKTF</sequence>
<dbReference type="Pfam" id="PF13413">
    <property type="entry name" value="HTH_25"/>
    <property type="match status" value="1"/>
</dbReference>
<organism evidence="1">
    <name type="scientific">marine metagenome</name>
    <dbReference type="NCBI Taxonomy" id="408172"/>
    <lineage>
        <taxon>unclassified sequences</taxon>
        <taxon>metagenomes</taxon>
        <taxon>ecological metagenomes</taxon>
    </lineage>
</organism>
<evidence type="ECO:0008006" key="2">
    <source>
        <dbReference type="Google" id="ProtNLM"/>
    </source>
</evidence>
<dbReference type="Gene3D" id="1.10.260.40">
    <property type="entry name" value="lambda repressor-like DNA-binding domains"/>
    <property type="match status" value="1"/>
</dbReference>
<accession>A0A383BGW2</accession>
<dbReference type="AlphaFoldDB" id="A0A383BGW2"/>
<name>A0A383BGW2_9ZZZZ</name>